<accession>A0A941CUN3</accession>
<keyword evidence="2" id="KW-0223">Dioxygenase</keyword>
<dbReference type="AlphaFoldDB" id="A0A941CUN3"/>
<evidence type="ECO:0000259" key="1">
    <source>
        <dbReference type="PROSITE" id="PS51819"/>
    </source>
</evidence>
<dbReference type="PROSITE" id="PS51819">
    <property type="entry name" value="VOC"/>
    <property type="match status" value="2"/>
</dbReference>
<reference evidence="2 3" key="1">
    <citation type="submission" date="2021-04" db="EMBL/GenBank/DDBJ databases">
        <title>Allobacillus sp. nov. SKP8-2 isolated from shrimp paste.</title>
        <authorList>
            <person name="Tanasupawat S."/>
            <person name="Yiamsombat S."/>
            <person name="Kanchanasin P."/>
            <person name="Kuncharoen N."/>
        </authorList>
    </citation>
    <scope>NUCLEOTIDE SEQUENCE [LARGE SCALE GENOMIC DNA]</scope>
    <source>
        <strain evidence="2 3">SKP8-2</strain>
    </source>
</reference>
<dbReference type="CDD" id="cd08346">
    <property type="entry name" value="PcpA_N_like"/>
    <property type="match status" value="1"/>
</dbReference>
<keyword evidence="2" id="KW-0560">Oxidoreductase</keyword>
<dbReference type="PANTHER" id="PTHR36110">
    <property type="entry name" value="RING-CLEAVING DIOXYGENASE MHQE-RELATED"/>
    <property type="match status" value="1"/>
</dbReference>
<dbReference type="InterPro" id="IPR052537">
    <property type="entry name" value="Extradiol_RC_dioxygenase"/>
</dbReference>
<comment type="caution">
    <text evidence="2">The sequence shown here is derived from an EMBL/GenBank/DDBJ whole genome shotgun (WGS) entry which is preliminary data.</text>
</comment>
<feature type="domain" description="VOC" evidence="1">
    <location>
        <begin position="152"/>
        <end position="269"/>
    </location>
</feature>
<dbReference type="EMBL" id="JAGSIE010000021">
    <property type="protein sequence ID" value="MBR7554014.1"/>
    <property type="molecule type" value="Genomic_DNA"/>
</dbReference>
<dbReference type="InterPro" id="IPR004360">
    <property type="entry name" value="Glyas_Fos-R_dOase_dom"/>
</dbReference>
<protein>
    <submittedName>
        <fullName evidence="2">Ring-cleaving dioxygenase</fullName>
    </submittedName>
</protein>
<keyword evidence="3" id="KW-1185">Reference proteome</keyword>
<dbReference type="Proteomes" id="UP000675431">
    <property type="component" value="Unassembled WGS sequence"/>
</dbReference>
<dbReference type="Gene3D" id="3.10.180.10">
    <property type="entry name" value="2,3-Dihydroxybiphenyl 1,2-Dioxygenase, domain 1"/>
    <property type="match status" value="2"/>
</dbReference>
<evidence type="ECO:0000313" key="2">
    <source>
        <dbReference type="EMBL" id="MBR7554014.1"/>
    </source>
</evidence>
<dbReference type="PANTHER" id="PTHR36110:SF2">
    <property type="entry name" value="RING-CLEAVING DIOXYGENASE MHQE-RELATED"/>
    <property type="match status" value="1"/>
</dbReference>
<dbReference type="InterPro" id="IPR037523">
    <property type="entry name" value="VOC_core"/>
</dbReference>
<dbReference type="Pfam" id="PF00903">
    <property type="entry name" value="Glyoxalase"/>
    <property type="match status" value="2"/>
</dbReference>
<dbReference type="GO" id="GO:0051213">
    <property type="term" value="F:dioxygenase activity"/>
    <property type="evidence" value="ECO:0007669"/>
    <property type="project" value="UniProtKB-KW"/>
</dbReference>
<feature type="domain" description="VOC" evidence="1">
    <location>
        <begin position="7"/>
        <end position="131"/>
    </location>
</feature>
<dbReference type="SUPFAM" id="SSF54593">
    <property type="entry name" value="Glyoxalase/Bleomycin resistance protein/Dihydroxybiphenyl dioxygenase"/>
    <property type="match status" value="1"/>
</dbReference>
<proteinExistence type="predicted"/>
<name>A0A941CUN3_9BACI</name>
<gene>
    <name evidence="2" type="ORF">KC820_07590</name>
</gene>
<sequence>MEKQTSGIHHISAIVGHPQENVDFYAGVLGLRLVKKTVNFDDPGTYHLYFGDEAGSPGTIITFFPWANGRKGRIGDGQVGVTTYVVPIGSLEAWKNRLESFQISFTETERFGEKYLQFDDPHGLHLEVVEREAGENSVWKFDGITSEMAIKGFGGSILYSSNPTGTANLLEDHMGLTEIDANEEYIRYQSRADIGNIIDVKMASGDRGMMGVGTVHHIAWRANDDDDLRAWQEHLYQKGFGVTEVKDRNYFHSIYFKEHGGILFEMATDSPGFMIDENRDELGSELKLPSQYESYRDQLTETLLPIEVRKLSK</sequence>
<dbReference type="InterPro" id="IPR029068">
    <property type="entry name" value="Glyas_Bleomycin-R_OHBP_Dase"/>
</dbReference>
<organism evidence="2 3">
    <name type="scientific">Allobacillus saliphilus</name>
    <dbReference type="NCBI Taxonomy" id="2912308"/>
    <lineage>
        <taxon>Bacteria</taxon>
        <taxon>Bacillati</taxon>
        <taxon>Bacillota</taxon>
        <taxon>Bacilli</taxon>
        <taxon>Bacillales</taxon>
        <taxon>Bacillaceae</taxon>
        <taxon>Allobacillus</taxon>
    </lineage>
</organism>
<dbReference type="RefSeq" id="WP_212369942.1">
    <property type="nucleotide sequence ID" value="NZ_JAGSIE010000021.1"/>
</dbReference>
<evidence type="ECO:0000313" key="3">
    <source>
        <dbReference type="Proteomes" id="UP000675431"/>
    </source>
</evidence>
<dbReference type="CDD" id="cd08347">
    <property type="entry name" value="PcpA_C_like"/>
    <property type="match status" value="1"/>
</dbReference>